<dbReference type="GO" id="GO:0005634">
    <property type="term" value="C:nucleus"/>
    <property type="evidence" value="ECO:0007669"/>
    <property type="project" value="UniProtKB-SubCell"/>
</dbReference>
<comment type="subcellular location">
    <subcellularLocation>
        <location evidence="1">Nucleus</location>
    </subcellularLocation>
</comment>
<dbReference type="OrthoDB" id="442921at2759"/>
<evidence type="ECO:0000256" key="3">
    <source>
        <dbReference type="SAM" id="MobiDB-lite"/>
    </source>
</evidence>
<dbReference type="InterPro" id="IPR029071">
    <property type="entry name" value="Ubiquitin-like_domsf"/>
</dbReference>
<feature type="compositionally biased region" description="Basic residues" evidence="3">
    <location>
        <begin position="48"/>
        <end position="57"/>
    </location>
</feature>
<dbReference type="SUPFAM" id="SSF54236">
    <property type="entry name" value="Ubiquitin-like"/>
    <property type="match status" value="1"/>
</dbReference>
<dbReference type="InterPro" id="IPR022617">
    <property type="entry name" value="Rad60/SUMO-like_dom"/>
</dbReference>
<evidence type="ECO:0000256" key="2">
    <source>
        <dbReference type="ARBA" id="ARBA00023242"/>
    </source>
</evidence>
<feature type="region of interest" description="Disordered" evidence="3">
    <location>
        <begin position="45"/>
        <end position="177"/>
    </location>
</feature>
<reference evidence="5" key="1">
    <citation type="submission" date="2010-12" db="EMBL/GenBank/DDBJ databases">
        <authorList>
            <person name="Carlson J."/>
            <person name="Booth B."/>
            <person name="Frise E."/>
            <person name="Park S."/>
            <person name="Wan K."/>
            <person name="Yu C."/>
            <person name="Celniker S."/>
        </authorList>
    </citation>
    <scope>NUCLEOTIDE SEQUENCE</scope>
    <source>
        <strain evidence="5">Berkeley</strain>
    </source>
</reference>
<dbReference type="AlphaFoldDB" id="E4NKN5"/>
<dbReference type="Gene3D" id="3.10.20.90">
    <property type="entry name" value="Phosphatidylinositol 3-kinase Catalytic Subunit, Chain A, domain 1"/>
    <property type="match status" value="2"/>
</dbReference>
<feature type="compositionally biased region" description="Basic residues" evidence="3">
    <location>
        <begin position="156"/>
        <end position="166"/>
    </location>
</feature>
<feature type="compositionally biased region" description="Basic and acidic residues" evidence="3">
    <location>
        <begin position="104"/>
        <end position="123"/>
    </location>
</feature>
<accession>E4NKN5</accession>
<gene>
    <name evidence="5" type="primary">CG4449-RA</name>
</gene>
<proteinExistence type="evidence at transcript level"/>
<dbReference type="CDD" id="cd01763">
    <property type="entry name" value="Ubl_SUMO_like"/>
    <property type="match status" value="1"/>
</dbReference>
<dbReference type="VEuPathDB" id="VectorBase:FBgn0039065"/>
<evidence type="ECO:0000259" key="4">
    <source>
        <dbReference type="Pfam" id="PF11976"/>
    </source>
</evidence>
<evidence type="ECO:0000313" key="5">
    <source>
        <dbReference type="EMBL" id="ADR83717.1"/>
    </source>
</evidence>
<feature type="domain" description="Rad60/SUMO-like" evidence="4">
    <location>
        <begin position="353"/>
        <end position="422"/>
    </location>
</feature>
<dbReference type="Pfam" id="PF11976">
    <property type="entry name" value="Rad60-SLD"/>
    <property type="match status" value="1"/>
</dbReference>
<dbReference type="EMBL" id="BT125832">
    <property type="protein sequence ID" value="ADR83717.1"/>
    <property type="molecule type" value="mRNA"/>
</dbReference>
<dbReference type="ExpressionAtlas" id="E4NKN5">
    <property type="expression patterns" value="baseline and differential"/>
</dbReference>
<feature type="compositionally biased region" description="Basic and acidic residues" evidence="3">
    <location>
        <begin position="77"/>
        <end position="93"/>
    </location>
</feature>
<sequence length="424" mass="47772">MSDDDCDIFSAARKRIPEIALPKNPYNLGNDSFSKEVDYDFIEDLPRKSTKTGKRKNPAATRKNPPKSQDDASPPKQAEHKAVEPEEDMRTERSLSPVSLLILEMEKKNGQQSDVEKHAKENDVGPVARRTRSSLNRSEMAPPPVSPTVEVPTQTKPKKRGQKKRTSLTTTTSNSASMEVSLPSIVGQNNEHISRRWTLAEVAARSKVVDSIDLVSAVAPRVEGFVNLDSEDEGEKEAPPVVEEENIFDNDNPTIEVALSWLGEIQIYKLRQHQKFKHLFKELASRNGIDENDITVDMYYNFVGPEDTPHSIGLKSFHTLTGHPTKSHNNNNVAAKIDYNPEALCRKPKKFQVKVQADKWKHPLVIPMKKTDNFKIIFIKCAEELNCDPRTIKLFFDGDLLDPNDTPNNQDMEGNEVIDLKIKA</sequence>
<dbReference type="PANTHER" id="PTHR47187">
    <property type="entry name" value="NFATC2-INTERACTING PROTEIN"/>
    <property type="match status" value="1"/>
</dbReference>
<name>E4NKN5_DROME</name>
<evidence type="ECO:0000256" key="1">
    <source>
        <dbReference type="ARBA" id="ARBA00004123"/>
    </source>
</evidence>
<organism evidence="5">
    <name type="scientific">Drosophila melanogaster</name>
    <name type="common">Fruit fly</name>
    <dbReference type="NCBI Taxonomy" id="7227"/>
    <lineage>
        <taxon>Eukaryota</taxon>
        <taxon>Metazoa</taxon>
        <taxon>Ecdysozoa</taxon>
        <taxon>Arthropoda</taxon>
        <taxon>Hexapoda</taxon>
        <taxon>Insecta</taxon>
        <taxon>Pterygota</taxon>
        <taxon>Neoptera</taxon>
        <taxon>Endopterygota</taxon>
        <taxon>Diptera</taxon>
        <taxon>Brachycera</taxon>
        <taxon>Muscomorpha</taxon>
        <taxon>Ephydroidea</taxon>
        <taxon>Drosophilidae</taxon>
        <taxon>Drosophila</taxon>
        <taxon>Sophophora</taxon>
    </lineage>
</organism>
<dbReference type="PANTHER" id="PTHR47187:SF1">
    <property type="entry name" value="NFATC2-INTERACTING PROTEIN"/>
    <property type="match status" value="1"/>
</dbReference>
<feature type="compositionally biased region" description="Low complexity" evidence="3">
    <location>
        <begin position="167"/>
        <end position="177"/>
    </location>
</feature>
<dbReference type="InterPro" id="IPR052324">
    <property type="entry name" value="NFATC2-Int_DNA_Repair"/>
</dbReference>
<protein>
    <submittedName>
        <fullName evidence="5">RE23302p</fullName>
    </submittedName>
</protein>
<keyword evidence="2" id="KW-0539">Nucleus</keyword>